<evidence type="ECO:0000256" key="7">
    <source>
        <dbReference type="ARBA" id="ARBA00022801"/>
    </source>
</evidence>
<evidence type="ECO:0000256" key="9">
    <source>
        <dbReference type="ARBA" id="ARBA00023180"/>
    </source>
</evidence>
<keyword evidence="21" id="KW-1185">Reference proteome</keyword>
<evidence type="ECO:0000256" key="1">
    <source>
        <dbReference type="ARBA" id="ARBA00000822"/>
    </source>
</evidence>
<dbReference type="AlphaFoldDB" id="A0AA38REW3"/>
<comment type="caution">
    <text evidence="20">The sequence shown here is derived from an EMBL/GenBank/DDBJ whole genome shotgun (WGS) entry which is preliminary data.</text>
</comment>
<keyword evidence="8 15" id="KW-0472">Membrane</keyword>
<dbReference type="Pfam" id="PF00722">
    <property type="entry name" value="Glyco_hydro_16"/>
    <property type="match status" value="1"/>
</dbReference>
<dbReference type="PROSITE" id="PS51762">
    <property type="entry name" value="GH16_2"/>
    <property type="match status" value="1"/>
</dbReference>
<evidence type="ECO:0000256" key="6">
    <source>
        <dbReference type="ARBA" id="ARBA00022729"/>
    </source>
</evidence>
<evidence type="ECO:0000256" key="12">
    <source>
        <dbReference type="ARBA" id="ARBA00023316"/>
    </source>
</evidence>
<evidence type="ECO:0000259" key="19">
    <source>
        <dbReference type="PROSITE" id="PS51762"/>
    </source>
</evidence>
<dbReference type="EC" id="3.2.-.-" evidence="15"/>
<feature type="region of interest" description="Disordered" evidence="17">
    <location>
        <begin position="301"/>
        <end position="408"/>
    </location>
</feature>
<dbReference type="InterPro" id="IPR050546">
    <property type="entry name" value="Glycosyl_Hydrlase_16"/>
</dbReference>
<keyword evidence="9" id="KW-0325">Glycoprotein</keyword>
<evidence type="ECO:0000256" key="18">
    <source>
        <dbReference type="SAM" id="SignalP"/>
    </source>
</evidence>
<dbReference type="EMBL" id="JANBVN010000097">
    <property type="protein sequence ID" value="KAJ9144758.1"/>
    <property type="molecule type" value="Genomic_DNA"/>
</dbReference>
<evidence type="ECO:0000313" key="20">
    <source>
        <dbReference type="EMBL" id="KAJ9144758.1"/>
    </source>
</evidence>
<evidence type="ECO:0000256" key="14">
    <source>
        <dbReference type="ARBA" id="ARBA00093308"/>
    </source>
</evidence>
<reference evidence="20" key="1">
    <citation type="submission" date="2022-07" db="EMBL/GenBank/DDBJ databases">
        <title>Fungi with potential for degradation of polypropylene.</title>
        <authorList>
            <person name="Gostincar C."/>
        </authorList>
    </citation>
    <scope>NUCLEOTIDE SEQUENCE</scope>
    <source>
        <strain evidence="20">EXF-13287</strain>
    </source>
</reference>
<dbReference type="PANTHER" id="PTHR10963">
    <property type="entry name" value="GLYCOSYL HYDROLASE-RELATED"/>
    <property type="match status" value="1"/>
</dbReference>
<evidence type="ECO:0000256" key="17">
    <source>
        <dbReference type="SAM" id="MobiDB-lite"/>
    </source>
</evidence>
<keyword evidence="12" id="KW-0961">Cell wall biogenesis/degradation</keyword>
<evidence type="ECO:0000313" key="21">
    <source>
        <dbReference type="Proteomes" id="UP001174691"/>
    </source>
</evidence>
<feature type="compositionally biased region" description="Polar residues" evidence="17">
    <location>
        <begin position="301"/>
        <end position="323"/>
    </location>
</feature>
<evidence type="ECO:0000256" key="8">
    <source>
        <dbReference type="ARBA" id="ARBA00023136"/>
    </source>
</evidence>
<evidence type="ECO:0000256" key="13">
    <source>
        <dbReference type="ARBA" id="ARBA00038074"/>
    </source>
</evidence>
<dbReference type="GO" id="GO:0016757">
    <property type="term" value="F:glycosyltransferase activity"/>
    <property type="evidence" value="ECO:0007669"/>
    <property type="project" value="UniProtKB-KW"/>
</dbReference>
<dbReference type="InterPro" id="IPR013320">
    <property type="entry name" value="ConA-like_dom_sf"/>
</dbReference>
<dbReference type="InterPro" id="IPR000757">
    <property type="entry name" value="Beta-glucanase-like"/>
</dbReference>
<dbReference type="PANTHER" id="PTHR10963:SF22">
    <property type="entry name" value="GLYCOSIDASE CRH2-RELATED"/>
    <property type="match status" value="1"/>
</dbReference>
<feature type="compositionally biased region" description="Low complexity" evidence="17">
    <location>
        <begin position="345"/>
        <end position="394"/>
    </location>
</feature>
<dbReference type="Proteomes" id="UP001174691">
    <property type="component" value="Unassembled WGS sequence"/>
</dbReference>
<evidence type="ECO:0000256" key="4">
    <source>
        <dbReference type="ARBA" id="ARBA00022676"/>
    </source>
</evidence>
<gene>
    <name evidence="20" type="ORF">NKR19_g6370</name>
</gene>
<protein>
    <recommendedName>
        <fullName evidence="15">Crh-like protein</fullName>
        <ecNumber evidence="15">3.2.-.-</ecNumber>
    </recommendedName>
</protein>
<name>A0AA38REW3_9PEZI</name>
<keyword evidence="5" id="KW-0808">Transferase</keyword>
<dbReference type="GO" id="GO:0031505">
    <property type="term" value="P:fungal-type cell wall organization"/>
    <property type="evidence" value="ECO:0007669"/>
    <property type="project" value="TreeGrafter"/>
</dbReference>
<evidence type="ECO:0000256" key="3">
    <source>
        <dbReference type="ARBA" id="ARBA00022622"/>
    </source>
</evidence>
<dbReference type="GO" id="GO:0008843">
    <property type="term" value="F:endochitinase activity"/>
    <property type="evidence" value="ECO:0007669"/>
    <property type="project" value="UniProtKB-EC"/>
</dbReference>
<evidence type="ECO:0000256" key="16">
    <source>
        <dbReference type="PIRSR" id="PIRSR037299-1"/>
    </source>
</evidence>
<dbReference type="GO" id="GO:0098552">
    <property type="term" value="C:side of membrane"/>
    <property type="evidence" value="ECO:0007669"/>
    <property type="project" value="UniProtKB-KW"/>
</dbReference>
<dbReference type="Gene3D" id="2.60.120.200">
    <property type="match status" value="1"/>
</dbReference>
<evidence type="ECO:0000256" key="5">
    <source>
        <dbReference type="ARBA" id="ARBA00022679"/>
    </source>
</evidence>
<comment type="similarity">
    <text evidence="13">Belongs to the glycosyl hydrolase 16 family. CRH1 subfamily.</text>
</comment>
<dbReference type="SUPFAM" id="SSF49899">
    <property type="entry name" value="Concanavalin A-like lectins/glucanases"/>
    <property type="match status" value="1"/>
</dbReference>
<feature type="chain" id="PRO_5041368266" description="Crh-like protein" evidence="18">
    <location>
        <begin position="21"/>
        <end position="459"/>
    </location>
</feature>
<organism evidence="20 21">
    <name type="scientific">Coniochaeta hoffmannii</name>
    <dbReference type="NCBI Taxonomy" id="91930"/>
    <lineage>
        <taxon>Eukaryota</taxon>
        <taxon>Fungi</taxon>
        <taxon>Dikarya</taxon>
        <taxon>Ascomycota</taxon>
        <taxon>Pezizomycotina</taxon>
        <taxon>Sordariomycetes</taxon>
        <taxon>Sordariomycetidae</taxon>
        <taxon>Coniochaetales</taxon>
        <taxon>Coniochaetaceae</taxon>
        <taxon>Coniochaeta</taxon>
    </lineage>
</organism>
<dbReference type="GO" id="GO:0005975">
    <property type="term" value="P:carbohydrate metabolic process"/>
    <property type="evidence" value="ECO:0007669"/>
    <property type="project" value="InterPro"/>
</dbReference>
<dbReference type="InterPro" id="IPR017168">
    <property type="entry name" value="CHR-like"/>
</dbReference>
<keyword evidence="6 18" id="KW-0732">Signal</keyword>
<feature type="active site" description="Proton donor" evidence="16">
    <location>
        <position position="166"/>
    </location>
</feature>
<comment type="subcellular location">
    <subcellularLocation>
        <location evidence="2">Membrane</location>
        <topology evidence="2">Lipid-anchor</topology>
        <topology evidence="2">GPI-anchor</topology>
    </subcellularLocation>
</comment>
<comment type="function">
    <text evidence="14">Dual chitinase/transglycosylase that plays a role in cell wall architecture. Chitinase and transglycosylase activities are coupled. Required for the polysaccharide cross-linking at the septa and the cell wall. More specifically, transfers chitin to 1,6-beta-glucan in the cell wall.</text>
</comment>
<evidence type="ECO:0000256" key="11">
    <source>
        <dbReference type="ARBA" id="ARBA00023295"/>
    </source>
</evidence>
<feature type="signal peptide" evidence="18">
    <location>
        <begin position="1"/>
        <end position="20"/>
    </location>
</feature>
<feature type="domain" description="GH16" evidence="19">
    <location>
        <begin position="62"/>
        <end position="277"/>
    </location>
</feature>
<keyword evidence="4" id="KW-0328">Glycosyltransferase</keyword>
<feature type="active site" description="Nucleophile" evidence="16">
    <location>
        <position position="162"/>
    </location>
</feature>
<keyword evidence="10" id="KW-0449">Lipoprotein</keyword>
<dbReference type="GO" id="GO:0009277">
    <property type="term" value="C:fungal-type cell wall"/>
    <property type="evidence" value="ECO:0007669"/>
    <property type="project" value="UniProtKB-ARBA"/>
</dbReference>
<evidence type="ECO:0000256" key="10">
    <source>
        <dbReference type="ARBA" id="ARBA00023288"/>
    </source>
</evidence>
<dbReference type="PIRSF" id="PIRSF037299">
    <property type="entry name" value="Glycosidase_CRH1_prd"/>
    <property type="match status" value="1"/>
</dbReference>
<sequence>MVRCLLPLGAALLGAYTVAAQETAKCSLEKKCPKETPCCSQYGECGIGAYCLGGCDPRMSFSLDACVPAPVCESKVYPMTSLDRVVDVGKYFGDPSKADWVSQGEPLLYNGNVLLTMPKQSVGTVLASTTYMWYGNVKARVKTSRGQGVVTAFILLSDVKDEIDYEWVGTDLTVAQTNYYFQGVPDYQNSGNITGLSDTFNNFHDYEIRWTPDEITWLVDGKVGRTKKRSETWNATANQWNYPQSPARVQLSIWPGGAETNAKGTIDWAGGPIDWNSEDIQNYGYDFATFGQVEVECYNATSGPGTNSKTSYTYSDARGTNDTIVDGDRGTILKSFSGTGLDMNAGGSSSSSGASASGTATKSASGAVASVPGGTASGPGSSPGEQGDGVSSAGSGDGAGGSSTGSSAGCQATGFSQDCGGSSSSSGNGGTNAGARVVERTVGASALAVLVAVGGMMWL</sequence>
<evidence type="ECO:0000256" key="2">
    <source>
        <dbReference type="ARBA" id="ARBA00004589"/>
    </source>
</evidence>
<comment type="catalytic activity">
    <reaction evidence="1">
        <text>Random endo-hydrolysis of N-acetyl-beta-D-glucosaminide (1-&gt;4)-beta-linkages in chitin and chitodextrins.</text>
        <dbReference type="EC" id="3.2.1.14"/>
    </reaction>
</comment>
<accession>A0AA38REW3</accession>
<dbReference type="FunFam" id="2.60.120.200:FF:000159">
    <property type="entry name" value="Glycosidase"/>
    <property type="match status" value="1"/>
</dbReference>
<proteinExistence type="inferred from homology"/>
<evidence type="ECO:0000256" key="15">
    <source>
        <dbReference type="PIRNR" id="PIRNR037299"/>
    </source>
</evidence>
<keyword evidence="7 15" id="KW-0378">Hydrolase</keyword>
<keyword evidence="3" id="KW-0336">GPI-anchor</keyword>
<keyword evidence="11" id="KW-0326">Glycosidase</keyword>